<name>A0A5A7RJV5_STRAF</name>
<dbReference type="Pfam" id="PF14309">
    <property type="entry name" value="DUF4378"/>
    <property type="match status" value="1"/>
</dbReference>
<evidence type="ECO:0000259" key="3">
    <source>
        <dbReference type="Pfam" id="PF14309"/>
    </source>
</evidence>
<dbReference type="Proteomes" id="UP000325081">
    <property type="component" value="Unassembled WGS sequence"/>
</dbReference>
<evidence type="ECO:0008006" key="6">
    <source>
        <dbReference type="Google" id="ProtNLM"/>
    </source>
</evidence>
<feature type="region of interest" description="Disordered" evidence="1">
    <location>
        <begin position="261"/>
        <end position="288"/>
    </location>
</feature>
<dbReference type="EMBL" id="BKCP01013292">
    <property type="protein sequence ID" value="GER57439.1"/>
    <property type="molecule type" value="Genomic_DNA"/>
</dbReference>
<organism evidence="4 5">
    <name type="scientific">Striga asiatica</name>
    <name type="common">Asiatic witchweed</name>
    <name type="synonym">Buchnera asiatica</name>
    <dbReference type="NCBI Taxonomy" id="4170"/>
    <lineage>
        <taxon>Eukaryota</taxon>
        <taxon>Viridiplantae</taxon>
        <taxon>Streptophyta</taxon>
        <taxon>Embryophyta</taxon>
        <taxon>Tracheophyta</taxon>
        <taxon>Spermatophyta</taxon>
        <taxon>Magnoliopsida</taxon>
        <taxon>eudicotyledons</taxon>
        <taxon>Gunneridae</taxon>
        <taxon>Pentapetalae</taxon>
        <taxon>asterids</taxon>
        <taxon>lamiids</taxon>
        <taxon>Lamiales</taxon>
        <taxon>Orobanchaceae</taxon>
        <taxon>Buchnereae</taxon>
        <taxon>Striga</taxon>
    </lineage>
</organism>
<dbReference type="InterPro" id="IPR022212">
    <property type="entry name" value="DUF3741"/>
</dbReference>
<protein>
    <recommendedName>
        <fullName evidence="6">PhosphatidylinositolN-acetyglucosaminlytransferase subunit P-related</fullName>
    </recommendedName>
</protein>
<feature type="region of interest" description="Disordered" evidence="1">
    <location>
        <begin position="293"/>
        <end position="312"/>
    </location>
</feature>
<comment type="caution">
    <text evidence="4">The sequence shown here is derived from an EMBL/GenBank/DDBJ whole genome shotgun (WGS) entry which is preliminary data.</text>
</comment>
<dbReference type="InterPro" id="IPR025486">
    <property type="entry name" value="DUF4378"/>
</dbReference>
<dbReference type="AlphaFoldDB" id="A0A5A7RJV5"/>
<dbReference type="Pfam" id="PF12552">
    <property type="entry name" value="DUF3741"/>
    <property type="match status" value="1"/>
</dbReference>
<evidence type="ECO:0000313" key="4">
    <source>
        <dbReference type="EMBL" id="GER57439.1"/>
    </source>
</evidence>
<evidence type="ECO:0000313" key="5">
    <source>
        <dbReference type="Proteomes" id="UP000325081"/>
    </source>
</evidence>
<reference evidence="5" key="1">
    <citation type="journal article" date="2019" name="Curr. Biol.">
        <title>Genome Sequence of Striga asiatica Provides Insight into the Evolution of Plant Parasitism.</title>
        <authorList>
            <person name="Yoshida S."/>
            <person name="Kim S."/>
            <person name="Wafula E.K."/>
            <person name="Tanskanen J."/>
            <person name="Kim Y.M."/>
            <person name="Honaas L."/>
            <person name="Yang Z."/>
            <person name="Spallek T."/>
            <person name="Conn C.E."/>
            <person name="Ichihashi Y."/>
            <person name="Cheong K."/>
            <person name="Cui S."/>
            <person name="Der J.P."/>
            <person name="Gundlach H."/>
            <person name="Jiao Y."/>
            <person name="Hori C."/>
            <person name="Ishida J.K."/>
            <person name="Kasahara H."/>
            <person name="Kiba T."/>
            <person name="Kim M.S."/>
            <person name="Koo N."/>
            <person name="Laohavisit A."/>
            <person name="Lee Y.H."/>
            <person name="Lumba S."/>
            <person name="McCourt P."/>
            <person name="Mortimer J.C."/>
            <person name="Mutuku J.M."/>
            <person name="Nomura T."/>
            <person name="Sasaki-Sekimoto Y."/>
            <person name="Seto Y."/>
            <person name="Wang Y."/>
            <person name="Wakatake T."/>
            <person name="Sakakibara H."/>
            <person name="Demura T."/>
            <person name="Yamaguchi S."/>
            <person name="Yoneyama K."/>
            <person name="Manabe R.I."/>
            <person name="Nelson D.C."/>
            <person name="Schulman A.H."/>
            <person name="Timko M.P."/>
            <person name="dePamphilis C.W."/>
            <person name="Choi D."/>
            <person name="Shirasu K."/>
        </authorList>
    </citation>
    <scope>NUCLEOTIDE SEQUENCE [LARGE SCALE GENOMIC DNA]</scope>
    <source>
        <strain evidence="5">cv. UVA1</strain>
    </source>
</reference>
<sequence>MAKRSKKRPSRHERDQAGCISGLINVFNFRHGRSSKRLLSDRKQVSKQAEGAGHLSNNIVSPSSTVECETSVDTDKSKMPMSDASKTSVKELMEEEMFNEQPNDSNFCSEQIKSKSGNHLKKNQKKKKTSAKSVDMDLDQDRHQKLLGNFNLERILQELADIDKKNTNIQNFDVDIDIPSSDAITVVEEKLVQAVKLFIEQRLSNSKRFGGEENSFRSLELTDALKTLSSNKGLFLNLLEDPNSELVKHIKNFEDARLSKKDQSARCSPVNPKPEELSSHKNRSFFPRRTKSLESFPQGVDNNKNKDSQSSNKIIILKPGQAMPRSPVTDIADNERNTNVSQFSFMEIKRKLRHAMGKERQGISPEKLSPKSSNDNNGEKRESFGWKSPNRNHFYMERFTLSSPSVKKGVPAGKMKDEGSETLRLGGSNIYVEAKKHLSEMVKSGDENTESVSGNNNSVKPLGRILSFPEYNNVSPCLSPKKHSDEIFIAAQMRLSPHGTVKNDQSLTVQNSESQPCVSCSNSGNKEQTMLANVDNSIGDYREDFLEIRCFNDDTIVFEVQLETKRTNGLRDQGEEKAIDISIGEDNQNVDTREVDDEESGSLCFKSRIEAICPSIKEELICLKMKRDEASPYAQNLSVDDQVPSPPDRATTEIDDSNRIIEKIEQPSPVSVLEPLFTDDDITPASTISHPVEEEIQPRHIIFEEEQSSDHDQGICTRISPEGEESAFEYVEAVLLGSGLNWDEFLLRWLSSYEILDSSLFDEVELFSSRPHHDQKLLFDCANEALEEVCKDYFGCFNGKSRSTKTNVRPLPKGMDLIHDVWERVEKRLLHNNSQSLPLDGLLKRDLVGSTENSDVELIVQEVEEIIFDELVDEIFLGCFGDCAFEREFDVCYSESTNIEDVDS</sequence>
<evidence type="ECO:0000259" key="2">
    <source>
        <dbReference type="Pfam" id="PF12552"/>
    </source>
</evidence>
<keyword evidence="5" id="KW-1185">Reference proteome</keyword>
<accession>A0A5A7RJV5</accession>
<proteinExistence type="predicted"/>
<dbReference type="PANTHER" id="PTHR47212">
    <property type="entry name" value="ADHESIN-LIKE PROTEIN, PUTATIVE (DUF3741)-RELATED"/>
    <property type="match status" value="1"/>
</dbReference>
<gene>
    <name evidence="4" type="ORF">STAS_35249</name>
</gene>
<evidence type="ECO:0000256" key="1">
    <source>
        <dbReference type="SAM" id="MobiDB-lite"/>
    </source>
</evidence>
<feature type="domain" description="DUF3741" evidence="2">
    <location>
        <begin position="201"/>
        <end position="244"/>
    </location>
</feature>
<feature type="compositionally biased region" description="Polar residues" evidence="1">
    <location>
        <begin position="55"/>
        <end position="68"/>
    </location>
</feature>
<feature type="region of interest" description="Disordered" evidence="1">
    <location>
        <begin position="38"/>
        <end position="87"/>
    </location>
</feature>
<feature type="domain" description="DUF4378" evidence="3">
    <location>
        <begin position="728"/>
        <end position="874"/>
    </location>
</feature>
<dbReference type="OrthoDB" id="770239at2759"/>
<feature type="region of interest" description="Disordered" evidence="1">
    <location>
        <begin position="354"/>
        <end position="389"/>
    </location>
</feature>
<dbReference type="PANTHER" id="PTHR47212:SF4">
    <property type="entry name" value="ADHESIN-LIKE PROTEIN, PUTATIVE (DUF3741)-RELATED"/>
    <property type="match status" value="1"/>
</dbReference>